<evidence type="ECO:0000256" key="1">
    <source>
        <dbReference type="SAM" id="Phobius"/>
    </source>
</evidence>
<dbReference type="OrthoDB" id="214459at2157"/>
<proteinExistence type="predicted"/>
<comment type="caution">
    <text evidence="2">The sequence shown here is derived from an EMBL/GenBank/DDBJ whole genome shotgun (WGS) entry which is preliminary data.</text>
</comment>
<dbReference type="Proteomes" id="UP000326302">
    <property type="component" value="Unassembled WGS sequence"/>
</dbReference>
<name>A0A5N5U9C2_9EURY</name>
<dbReference type="AlphaFoldDB" id="A0A5N5U9C2"/>
<accession>A0A5N5U9C2</accession>
<sequence>MQRRVAAIYLVFFALLGASAFSVHALADQPEITAPGQEQAEIDTTLPNGELYENGSTFTRGGTQYTVLLSMEEASGGGHGGGGGMAPVGSLSYTATGVEQTAEWENGSTVTYDGTDYTVTLDADASPPTATLTQTFDTTALLEADSAVYNQTVMQDGLEYITYRSNDTNVPLSEYLPEPAAETFEQGDTVEYENTTTTMSEVTSDVATLSWTISESTERELAEGGNVTLADDNSYFAHFRGHSEEDLRVILAPSDSDWSAYQTGLGRQDYYHERQNGLWGVIYITAIASLLIVGLAYMPVRG</sequence>
<feature type="transmembrane region" description="Helical" evidence="1">
    <location>
        <begin position="277"/>
        <end position="298"/>
    </location>
</feature>
<keyword evidence="1" id="KW-0812">Transmembrane</keyword>
<keyword evidence="1" id="KW-0472">Membrane</keyword>
<reference evidence="2 3" key="1">
    <citation type="submission" date="2019-10" db="EMBL/GenBank/DDBJ databases">
        <title>Unraveling microbial dark matter from salterns through culturing: the case of the genus Halosegnis.</title>
        <authorList>
            <person name="Duran-Viseras A."/>
            <person name="Andrei A.-S."/>
            <person name="Vera-Gargallo B."/>
            <person name="Ghai R."/>
            <person name="Sanchez-Porro C."/>
            <person name="Ventosa A."/>
        </authorList>
    </citation>
    <scope>NUCLEOTIDE SEQUENCE [LARGE SCALE GENOMIC DNA]</scope>
    <source>
        <strain evidence="2 3">F17-44</strain>
    </source>
</reference>
<gene>
    <name evidence="2" type="ORF">DMP03_07600</name>
</gene>
<dbReference type="EMBL" id="QJOW01000003">
    <property type="protein sequence ID" value="KAB7515108.1"/>
    <property type="molecule type" value="Genomic_DNA"/>
</dbReference>
<dbReference type="RefSeq" id="WP_152120112.1">
    <property type="nucleotide sequence ID" value="NZ_QJOW01000003.1"/>
</dbReference>
<evidence type="ECO:0000313" key="3">
    <source>
        <dbReference type="Proteomes" id="UP000326302"/>
    </source>
</evidence>
<keyword evidence="1" id="KW-1133">Transmembrane helix</keyword>
<organism evidence="2 3">
    <name type="scientific">Halosegnis rubeus</name>
    <dbReference type="NCBI Taxonomy" id="2212850"/>
    <lineage>
        <taxon>Archaea</taxon>
        <taxon>Methanobacteriati</taxon>
        <taxon>Methanobacteriota</taxon>
        <taxon>Stenosarchaea group</taxon>
        <taxon>Halobacteria</taxon>
        <taxon>Halobacteriales</taxon>
        <taxon>Natronomonadaceae</taxon>
        <taxon>Halosegnis</taxon>
    </lineage>
</organism>
<evidence type="ECO:0000313" key="2">
    <source>
        <dbReference type="EMBL" id="KAB7515108.1"/>
    </source>
</evidence>
<protein>
    <submittedName>
        <fullName evidence="2">Uncharacterized protein</fullName>
    </submittedName>
</protein>